<dbReference type="OrthoDB" id="786878at2759"/>
<accession>A0A9E7LB75</accession>
<dbReference type="AlphaFoldDB" id="A0A9E7LB75"/>
<reference evidence="2" key="1">
    <citation type="submission" date="2022-05" db="EMBL/GenBank/DDBJ databases">
        <title>The Musa troglodytarum L. genome provides insights into the mechanism of non-climacteric behaviour and enrichment of carotenoids.</title>
        <authorList>
            <person name="Wang J."/>
        </authorList>
    </citation>
    <scope>NUCLEOTIDE SEQUENCE</scope>
    <source>
        <tissue evidence="2">Leaf</tissue>
    </source>
</reference>
<feature type="region of interest" description="Disordered" evidence="1">
    <location>
        <begin position="154"/>
        <end position="173"/>
    </location>
</feature>
<evidence type="ECO:0000313" key="2">
    <source>
        <dbReference type="EMBL" id="URE44525.1"/>
    </source>
</evidence>
<proteinExistence type="predicted"/>
<dbReference type="Gene3D" id="3.50.7.10">
    <property type="entry name" value="GroEL"/>
    <property type="match status" value="1"/>
</dbReference>
<sequence length="173" mass="20176">MGPILVSSRNGTFAGKPWLRFSFRLHHRFSLRTLLLLQHHHLRFPVIALFPVDRKSAKIESQQLCWMSPLCSTRRPVPRVSRCHRSLEAEVFQRIDILSIDFDNIVERQFGTPWSLPQLEATDIEVYKTKKRLEVTISKDDTVILDGAGDKKTSEERCEQAERKYANPLKHRL</sequence>
<feature type="compositionally biased region" description="Basic and acidic residues" evidence="1">
    <location>
        <begin position="154"/>
        <end position="165"/>
    </location>
</feature>
<dbReference type="InterPro" id="IPR027409">
    <property type="entry name" value="GroEL-like_apical_dom_sf"/>
</dbReference>
<organism evidence="2 3">
    <name type="scientific">Musa troglodytarum</name>
    <name type="common">fe'i banana</name>
    <dbReference type="NCBI Taxonomy" id="320322"/>
    <lineage>
        <taxon>Eukaryota</taxon>
        <taxon>Viridiplantae</taxon>
        <taxon>Streptophyta</taxon>
        <taxon>Embryophyta</taxon>
        <taxon>Tracheophyta</taxon>
        <taxon>Spermatophyta</taxon>
        <taxon>Magnoliopsida</taxon>
        <taxon>Liliopsida</taxon>
        <taxon>Zingiberales</taxon>
        <taxon>Musaceae</taxon>
        <taxon>Musa</taxon>
    </lineage>
</organism>
<gene>
    <name evidence="2" type="ORF">MUK42_33568</name>
</gene>
<dbReference type="EMBL" id="CP097511">
    <property type="protein sequence ID" value="URE44525.1"/>
    <property type="molecule type" value="Genomic_DNA"/>
</dbReference>
<name>A0A9E7LB75_9LILI</name>
<dbReference type="Proteomes" id="UP001055439">
    <property type="component" value="Chromosome 9"/>
</dbReference>
<protein>
    <submittedName>
        <fullName evidence="2">Uncharacterized protein</fullName>
    </submittedName>
</protein>
<evidence type="ECO:0000313" key="3">
    <source>
        <dbReference type="Proteomes" id="UP001055439"/>
    </source>
</evidence>
<keyword evidence="3" id="KW-1185">Reference proteome</keyword>
<evidence type="ECO:0000256" key="1">
    <source>
        <dbReference type="SAM" id="MobiDB-lite"/>
    </source>
</evidence>